<evidence type="ECO:0000313" key="3">
    <source>
        <dbReference type="Proteomes" id="UP000594638"/>
    </source>
</evidence>
<sequence length="102" mass="11489">NSEEVKANTDRSTSPNPKPKTPERYKTPNGRLAISSTHEKDAPIINQERNRPITLWSTISLANKKKLKNAPMLDQKTNQSNPLVIEKLQTGSSPVKSFSHRR</sequence>
<accession>A0A8S0SCA1</accession>
<comment type="caution">
    <text evidence="2">The sequence shown here is derived from an EMBL/GenBank/DDBJ whole genome shotgun (WGS) entry which is preliminary data.</text>
</comment>
<evidence type="ECO:0000313" key="2">
    <source>
        <dbReference type="EMBL" id="CAA2989269.1"/>
    </source>
</evidence>
<dbReference type="Proteomes" id="UP000594638">
    <property type="component" value="Unassembled WGS sequence"/>
</dbReference>
<reference evidence="2 3" key="1">
    <citation type="submission" date="2019-12" db="EMBL/GenBank/DDBJ databases">
        <authorList>
            <person name="Alioto T."/>
            <person name="Alioto T."/>
            <person name="Gomez Garrido J."/>
        </authorList>
    </citation>
    <scope>NUCLEOTIDE SEQUENCE [LARGE SCALE GENOMIC DNA]</scope>
</reference>
<feature type="non-terminal residue" evidence="2">
    <location>
        <position position="1"/>
    </location>
</feature>
<organism evidence="2 3">
    <name type="scientific">Olea europaea subsp. europaea</name>
    <dbReference type="NCBI Taxonomy" id="158383"/>
    <lineage>
        <taxon>Eukaryota</taxon>
        <taxon>Viridiplantae</taxon>
        <taxon>Streptophyta</taxon>
        <taxon>Embryophyta</taxon>
        <taxon>Tracheophyta</taxon>
        <taxon>Spermatophyta</taxon>
        <taxon>Magnoliopsida</taxon>
        <taxon>eudicotyledons</taxon>
        <taxon>Gunneridae</taxon>
        <taxon>Pentapetalae</taxon>
        <taxon>asterids</taxon>
        <taxon>lamiids</taxon>
        <taxon>Lamiales</taxon>
        <taxon>Oleaceae</taxon>
        <taxon>Oleeae</taxon>
        <taxon>Olea</taxon>
    </lineage>
</organism>
<gene>
    <name evidence="2" type="ORF">OLEA9_A037230</name>
</gene>
<keyword evidence="3" id="KW-1185">Reference proteome</keyword>
<proteinExistence type="predicted"/>
<protein>
    <submittedName>
        <fullName evidence="2">Uncharacterized protein</fullName>
    </submittedName>
</protein>
<dbReference type="EMBL" id="CACTIH010004076">
    <property type="protein sequence ID" value="CAA2989269.1"/>
    <property type="molecule type" value="Genomic_DNA"/>
</dbReference>
<feature type="region of interest" description="Disordered" evidence="1">
    <location>
        <begin position="1"/>
        <end position="46"/>
    </location>
</feature>
<name>A0A8S0SCA1_OLEEU</name>
<evidence type="ECO:0000256" key="1">
    <source>
        <dbReference type="SAM" id="MobiDB-lite"/>
    </source>
</evidence>
<dbReference type="Gramene" id="OE9A037230T1">
    <property type="protein sequence ID" value="OE9A037230C1"/>
    <property type="gene ID" value="OE9A037230"/>
</dbReference>
<dbReference type="AlphaFoldDB" id="A0A8S0SCA1"/>